<name>A0A345HPP8_9ACTN</name>
<dbReference type="EMBL" id="CP031194">
    <property type="protein sequence ID" value="AXG78672.1"/>
    <property type="molecule type" value="Genomic_DNA"/>
</dbReference>
<gene>
    <name evidence="2" type="ORF">DVK44_14210</name>
</gene>
<evidence type="ECO:0000313" key="2">
    <source>
        <dbReference type="EMBL" id="AXG78672.1"/>
    </source>
</evidence>
<dbReference type="Proteomes" id="UP000253868">
    <property type="component" value="Chromosome"/>
</dbReference>
<dbReference type="AlphaFoldDB" id="A0A345HPP8"/>
<keyword evidence="3" id="KW-1185">Reference proteome</keyword>
<evidence type="ECO:0000313" key="3">
    <source>
        <dbReference type="Proteomes" id="UP000253868"/>
    </source>
</evidence>
<reference evidence="3" key="1">
    <citation type="submission" date="2018-07" db="EMBL/GenBank/DDBJ databases">
        <authorList>
            <person name="Zhao J."/>
        </authorList>
    </citation>
    <scope>NUCLEOTIDE SEQUENCE [LARGE SCALE GENOMIC DNA]</scope>
    <source>
        <strain evidence="3">GSSD-12</strain>
    </source>
</reference>
<feature type="compositionally biased region" description="Basic and acidic residues" evidence="1">
    <location>
        <begin position="1"/>
        <end position="12"/>
    </location>
</feature>
<organism evidence="2 3">
    <name type="scientific">Streptomyces paludis</name>
    <dbReference type="NCBI Taxonomy" id="2282738"/>
    <lineage>
        <taxon>Bacteria</taxon>
        <taxon>Bacillati</taxon>
        <taxon>Actinomycetota</taxon>
        <taxon>Actinomycetes</taxon>
        <taxon>Kitasatosporales</taxon>
        <taxon>Streptomycetaceae</taxon>
        <taxon>Streptomyces</taxon>
    </lineage>
</organism>
<sequence>MGYDDSRTETATHQRTPKTTGTGWEVAVLDGGPADGVRMRVADRPSVVQVTYPCELDGPAGGAHVDALYVYRRDLRVKAEPLRYGVDPASP</sequence>
<accession>A0A345HPP8</accession>
<dbReference type="KEGG" id="spad:DVK44_14210"/>
<dbReference type="OrthoDB" id="4261543at2"/>
<proteinExistence type="predicted"/>
<protein>
    <submittedName>
        <fullName evidence="2">Uncharacterized protein</fullName>
    </submittedName>
</protein>
<feature type="region of interest" description="Disordered" evidence="1">
    <location>
        <begin position="1"/>
        <end position="25"/>
    </location>
</feature>
<dbReference type="RefSeq" id="WP_114660012.1">
    <property type="nucleotide sequence ID" value="NZ_CP031194.1"/>
</dbReference>
<evidence type="ECO:0000256" key="1">
    <source>
        <dbReference type="SAM" id="MobiDB-lite"/>
    </source>
</evidence>
<feature type="compositionally biased region" description="Polar residues" evidence="1">
    <location>
        <begin position="13"/>
        <end position="22"/>
    </location>
</feature>